<sequence length="613" mass="68537">MTTDNEAILVNAAQEIIKPTYSGDPVAWAEANVLDVPDSPIRGRLNLSRTPWIAESLRIATDSETKLLTILACTQAGKSLFARLFTLWQIANAPSPMLLLQPNDAEARDFFQRYVRTLFQQCPPVKALISETDNDKSQVADFTNGAMVYCRGAWNESNLQRLSLRTVIIDEAWLVPKGHIAEASARTQSFSWMGKVIAMSQGGDVGCEFELLHSGTNQMAWNFSCPSCSAVQPWDWSFIRFPESAKVNGMWDLKAVENGTTYECAHCHTHLKDSPGVRAEANRIDRGAKFVATTPSSSWGSVGLHWNCLCNSSWGKEGVRLLLAKQAWDLYADSSLRRTFFQKRLAKCWAEDAGDVVAQAQAGDYALGDPWDREAWITPEARVVDISNTIPAGSVPFRTMAVDVQRGHFWAEVRSWAKSGHSRLRWWGKLDTWEQLDDLAKTHQVNRALIGVDSGDQAQDVYAKTAARQWKSLRGSHLADFTVKDVGGKTTKRFYSDKQAVFVPGQKHRAEMILWSNLSTKDLLAGLQKRKLHTYARNVPEDYVHQLTSEVRVKDSRTGKPHWILPASKTCGNHSWDCALMGLILAVRWGIIGRESTEAVQVEQTTQPDQKAD</sequence>
<proteinExistence type="predicted"/>
<feature type="domain" description="Phage terminase large subunit GpA ATPase" evidence="1">
    <location>
        <begin position="40"/>
        <end position="274"/>
    </location>
</feature>
<dbReference type="InterPro" id="IPR046454">
    <property type="entry name" value="GpA_endonuclease"/>
</dbReference>
<evidence type="ECO:0000313" key="3">
    <source>
        <dbReference type="EMBL" id="CAB4162266.1"/>
    </source>
</evidence>
<evidence type="ECO:0000259" key="2">
    <source>
        <dbReference type="Pfam" id="PF20454"/>
    </source>
</evidence>
<dbReference type="GO" id="GO:0016887">
    <property type="term" value="F:ATP hydrolysis activity"/>
    <property type="evidence" value="ECO:0007669"/>
    <property type="project" value="InterPro"/>
</dbReference>
<dbReference type="Gene3D" id="3.40.50.300">
    <property type="entry name" value="P-loop containing nucleotide triphosphate hydrolases"/>
    <property type="match status" value="1"/>
</dbReference>
<accession>A0A6J5NXB7</accession>
<dbReference type="InterPro" id="IPR046453">
    <property type="entry name" value="GpA_ATPase"/>
</dbReference>
<organism evidence="3">
    <name type="scientific">uncultured Caudovirales phage</name>
    <dbReference type="NCBI Taxonomy" id="2100421"/>
    <lineage>
        <taxon>Viruses</taxon>
        <taxon>Duplodnaviria</taxon>
        <taxon>Heunggongvirae</taxon>
        <taxon>Uroviricota</taxon>
        <taxon>Caudoviricetes</taxon>
        <taxon>Peduoviridae</taxon>
        <taxon>Maltschvirus</taxon>
        <taxon>Maltschvirus maltsch</taxon>
    </lineage>
</organism>
<evidence type="ECO:0000259" key="1">
    <source>
        <dbReference type="Pfam" id="PF05876"/>
    </source>
</evidence>
<protein>
    <submittedName>
        <fullName evidence="3">COG5525 Phage terminase, large subunit GpA</fullName>
    </submittedName>
</protein>
<dbReference type="GO" id="GO:0004519">
    <property type="term" value="F:endonuclease activity"/>
    <property type="evidence" value="ECO:0007669"/>
    <property type="project" value="InterPro"/>
</dbReference>
<reference evidence="3" key="1">
    <citation type="submission" date="2020-04" db="EMBL/GenBank/DDBJ databases">
        <authorList>
            <person name="Chiriac C."/>
            <person name="Salcher M."/>
            <person name="Ghai R."/>
            <person name="Kavagutti S V."/>
        </authorList>
    </citation>
    <scope>NUCLEOTIDE SEQUENCE</scope>
</reference>
<dbReference type="InterPro" id="IPR027417">
    <property type="entry name" value="P-loop_NTPase"/>
</dbReference>
<gene>
    <name evidence="3" type="ORF">UFOVP779_24</name>
</gene>
<dbReference type="Pfam" id="PF05876">
    <property type="entry name" value="GpA_ATPase"/>
    <property type="match status" value="1"/>
</dbReference>
<dbReference type="Pfam" id="PF20454">
    <property type="entry name" value="GpA_nuclease"/>
    <property type="match status" value="1"/>
</dbReference>
<dbReference type="EMBL" id="LR796720">
    <property type="protein sequence ID" value="CAB4162266.1"/>
    <property type="molecule type" value="Genomic_DNA"/>
</dbReference>
<feature type="domain" description="Terminase large subunit GpA endonuclease" evidence="2">
    <location>
        <begin position="348"/>
        <end position="586"/>
    </location>
</feature>
<name>A0A6J5NXB7_9CAUD</name>